<dbReference type="HOGENOM" id="CLU_008630_1_0_0"/>
<evidence type="ECO:0000259" key="3">
    <source>
        <dbReference type="Pfam" id="PF16313"/>
    </source>
</evidence>
<dbReference type="Pfam" id="PF16313">
    <property type="entry name" value="DUF4953"/>
    <property type="match status" value="1"/>
</dbReference>
<accession>Q01QJ2</accession>
<dbReference type="SUPFAM" id="SSF55486">
    <property type="entry name" value="Metalloproteases ('zincins'), catalytic domain"/>
    <property type="match status" value="1"/>
</dbReference>
<name>Q01QJ2_SOLUE</name>
<feature type="domain" description="DUF5117" evidence="4">
    <location>
        <begin position="105"/>
        <end position="301"/>
    </location>
</feature>
<dbReference type="PANTHER" id="PTHR38478:SF1">
    <property type="entry name" value="ZINC DEPENDENT METALLOPROTEASE DOMAIN LIPOPROTEIN"/>
    <property type="match status" value="1"/>
</dbReference>
<dbReference type="InterPro" id="IPR032534">
    <property type="entry name" value="EcxA_zinc-bd"/>
</dbReference>
<dbReference type="InterPro" id="IPR024079">
    <property type="entry name" value="MetalloPept_cat_dom_sf"/>
</dbReference>
<dbReference type="InterPro" id="IPR033413">
    <property type="entry name" value="DUF5117"/>
</dbReference>
<evidence type="ECO:0000256" key="1">
    <source>
        <dbReference type="SAM" id="MobiDB-lite"/>
    </source>
</evidence>
<dbReference type="KEGG" id="sus:Acid_7167"/>
<dbReference type="GO" id="GO:0008237">
    <property type="term" value="F:metallopeptidase activity"/>
    <property type="evidence" value="ECO:0007669"/>
    <property type="project" value="InterPro"/>
</dbReference>
<dbReference type="AlphaFoldDB" id="Q01QJ2"/>
<dbReference type="Pfam" id="PF17148">
    <property type="entry name" value="DUF5117"/>
    <property type="match status" value="1"/>
</dbReference>
<evidence type="ECO:0000259" key="5">
    <source>
        <dbReference type="Pfam" id="PF17162"/>
    </source>
</evidence>
<proteinExistence type="predicted"/>
<feature type="domain" description="DUF5118" evidence="5">
    <location>
        <begin position="48"/>
        <end position="97"/>
    </location>
</feature>
<evidence type="ECO:0000313" key="6">
    <source>
        <dbReference type="EMBL" id="ABJ88078.1"/>
    </source>
</evidence>
<feature type="chain" id="PRO_5004162492" description="Zinc-dependent metalloprotease" evidence="2">
    <location>
        <begin position="21"/>
        <end position="859"/>
    </location>
</feature>
<dbReference type="InterPro" id="IPR033428">
    <property type="entry name" value="DUF5118"/>
</dbReference>
<gene>
    <name evidence="6" type="ordered locus">Acid_7167</name>
</gene>
<dbReference type="EMBL" id="CP000473">
    <property type="protein sequence ID" value="ABJ88078.1"/>
    <property type="molecule type" value="Genomic_DNA"/>
</dbReference>
<keyword evidence="2" id="KW-0732">Signal</keyword>
<dbReference type="PANTHER" id="PTHR38478">
    <property type="entry name" value="PEPTIDASE M1A AND M12B"/>
    <property type="match status" value="1"/>
</dbReference>
<dbReference type="OrthoDB" id="9776599at2"/>
<dbReference type="InterPro" id="IPR034032">
    <property type="entry name" value="Zn_MMP-like_bac"/>
</dbReference>
<dbReference type="Gene3D" id="3.40.390.10">
    <property type="entry name" value="Collagenase (Catalytic Domain)"/>
    <property type="match status" value="1"/>
</dbReference>
<sequence length="859" mass="94936" precursor="true">MLRKSGIALLTLCAAAALFAQDDPPAQTPAPTGGRGGFGGAAAAVPDPQPYDRVITKEAKTSKGLFTVHQIKERFYYEIPKSELGKDLLWNSQIARTTAGAGYGGAQLANHVIRWELKGNRVLMVTVDYSLTANPNEPIALAVKNANNDAIIQAFPVAAFAKDGAPVIEVSRLFTGDLQEFSARQRIGATGVDASRTFIEHINAFPENLETEVTVTYTRTAGGGAATTGGRGAGLGGGSMRGNSATVVLHHSMVRLPEKPMMPRLFDERVGYFTTSTMDYSRSEYKAERTRYIARWRLEKKDPTAAISEPKKPIVYYIDAATPKKWVPWLKKGIEDWNEAFAAAGFKNAIIGKEAPTPQQDPTWSPEDVRYSVIRWLPSTTENASGPHISDPRTGEILNADIQFYHNVMNLARDWYFVQVGPLDPRAQKLPLPDDLMGRLLEYVVAHEVGHTLGFQHNMKASSMYPFEKIRDKEWIHKMGHTPSIMDYSRFNYVAQPEDGIAVEDLIPRIGPYDTWATMWGYTPIASAKTPDEEKPTLHKWAKEQDDKPWLRFSTANAAGSDPGEETEAVGDADPVKAATLGLKNLQRVTKMLMSATAYKEGDTYEQLAELYGRVLSQWSTEMSHVANVVGGFNSQEKVVGQEGRVFNLIPKERQQVAVKFLLDSAFTTPTWMIDEEILRRIEPVGVIDRIRTAQNRVLTNLLSAPRFARLAEQEALDGTLAYSPVEFLAAVRKGIWRELDGPTVKIDPYRRELQRSYLHEINTKLNPVERAATPAFPTPEGAPALLRVTNSGDEKPMYRTELRALSAAINAAMAKTTDHETKAHLEASRDEIAKILDPKFAPPTSTTALPAFGGRGGE</sequence>
<dbReference type="InParanoid" id="Q01QJ2"/>
<reference evidence="6" key="1">
    <citation type="submission" date="2006-10" db="EMBL/GenBank/DDBJ databases">
        <title>Complete sequence of Solibacter usitatus Ellin6076.</title>
        <authorList>
            <consortium name="US DOE Joint Genome Institute"/>
            <person name="Copeland A."/>
            <person name="Lucas S."/>
            <person name="Lapidus A."/>
            <person name="Barry K."/>
            <person name="Detter J.C."/>
            <person name="Glavina del Rio T."/>
            <person name="Hammon N."/>
            <person name="Israni S."/>
            <person name="Dalin E."/>
            <person name="Tice H."/>
            <person name="Pitluck S."/>
            <person name="Thompson L.S."/>
            <person name="Brettin T."/>
            <person name="Bruce D."/>
            <person name="Han C."/>
            <person name="Tapia R."/>
            <person name="Gilna P."/>
            <person name="Schmutz J."/>
            <person name="Larimer F."/>
            <person name="Land M."/>
            <person name="Hauser L."/>
            <person name="Kyrpides N."/>
            <person name="Mikhailova N."/>
            <person name="Janssen P.H."/>
            <person name="Kuske C.R."/>
            <person name="Richardson P."/>
        </authorList>
    </citation>
    <scope>NUCLEOTIDE SEQUENCE</scope>
    <source>
        <strain evidence="6">Ellin6076</strain>
    </source>
</reference>
<organism evidence="6">
    <name type="scientific">Solibacter usitatus (strain Ellin6076)</name>
    <dbReference type="NCBI Taxonomy" id="234267"/>
    <lineage>
        <taxon>Bacteria</taxon>
        <taxon>Pseudomonadati</taxon>
        <taxon>Acidobacteriota</taxon>
        <taxon>Terriglobia</taxon>
        <taxon>Bryobacterales</taxon>
        <taxon>Solibacteraceae</taxon>
        <taxon>Candidatus Solibacter</taxon>
    </lineage>
</organism>
<feature type="region of interest" description="Disordered" evidence="1">
    <location>
        <begin position="24"/>
        <end position="45"/>
    </location>
</feature>
<dbReference type="eggNOG" id="COG5549">
    <property type="taxonomic scope" value="Bacteria"/>
</dbReference>
<evidence type="ECO:0000259" key="4">
    <source>
        <dbReference type="Pfam" id="PF17148"/>
    </source>
</evidence>
<dbReference type="Pfam" id="PF17162">
    <property type="entry name" value="DUF5118"/>
    <property type="match status" value="1"/>
</dbReference>
<feature type="domain" description="EcxA zinc-binding" evidence="3">
    <location>
        <begin position="431"/>
        <end position="741"/>
    </location>
</feature>
<evidence type="ECO:0008006" key="7">
    <source>
        <dbReference type="Google" id="ProtNLM"/>
    </source>
</evidence>
<evidence type="ECO:0000256" key="2">
    <source>
        <dbReference type="SAM" id="SignalP"/>
    </source>
</evidence>
<feature type="signal peptide" evidence="2">
    <location>
        <begin position="1"/>
        <end position="20"/>
    </location>
</feature>
<protein>
    <recommendedName>
        <fullName evidence="7">Zinc-dependent metalloprotease</fullName>
    </recommendedName>
</protein>
<dbReference type="CDD" id="cd04276">
    <property type="entry name" value="ZnMc_MMP_like_2"/>
    <property type="match status" value="1"/>
</dbReference>
<dbReference type="STRING" id="234267.Acid_7167"/>